<evidence type="ECO:0000259" key="6">
    <source>
        <dbReference type="Pfam" id="PF13249"/>
    </source>
</evidence>
<evidence type="ECO:0000256" key="3">
    <source>
        <dbReference type="ARBA" id="ARBA00022737"/>
    </source>
</evidence>
<dbReference type="RefSeq" id="WP_373655887.1">
    <property type="nucleotide sequence ID" value="NZ_JBGUAW010000006.1"/>
</dbReference>
<dbReference type="InterPro" id="IPR008930">
    <property type="entry name" value="Terpenoid_cyclase/PrenylTrfase"/>
</dbReference>
<dbReference type="Pfam" id="PF13249">
    <property type="entry name" value="SQHop_cyclase_N"/>
    <property type="match status" value="1"/>
</dbReference>
<dbReference type="InterPro" id="IPR032696">
    <property type="entry name" value="SQ_cyclase_C"/>
</dbReference>
<sequence length="655" mass="73470">MTLARLTAYKDEQLGSPEQGGAIRQASGQSLNRAITAAEETLIGRQFPDGHWCFELEGDCTITAEYILMLHFMGELDAELEGKMVRYLRARQDPEHGGWPLYFGGHFDLSCSVKAYFALKLAGADPGEPAMVAAREAILAHGGAAKTNVFTRFLLAQYGQIPWRGVPMVPAEIVLLPTWFPFHLSKVSYWSRTVMVPLSILYTLRARARNPKRIGIRELFTTPPERERDYFPVWSWRNRVFLTLERTGALAEPLIPKRVRERAVHRAAHWFIERLNGENGLGGIFPAMVYAYEALSHLGYDRAHPYRIQAGRALRHLVVDRGEEAYCQPCLSPVWDTALACHALTESAGGRPPAAAVRGMDWLKARQVVGTEGDWRADNPRLTGGGWFFQYDNAHYPDLDDTAMVAGLLNRSGDSDRHEAQVEHAVQWVVGMQSSNGGFGAFNADNTRYYLNEIPFADHGALLDPPTSDVTARCLGLLAQVSHPGCDDALRRSLAFLKDAQEPEGPWFGRWGTNYIYGTWSVLEALAEAGVDMNQDWIQRAVRWLKTVQRPDGGWGEENDSYFRPERSRHARRSTSFQTAWALLGLLAAGRGHSTAVRAGVDYLLATQEPDGTWRDPWFTAPGFPRVFHLKYHGYTHYFPLLALARYRSHTGRGA</sequence>
<dbReference type="InterPro" id="IPR032697">
    <property type="entry name" value="SQ_cyclase_N"/>
</dbReference>
<keyword evidence="4 7" id="KW-0413">Isomerase</keyword>
<dbReference type="Proteomes" id="UP001575181">
    <property type="component" value="Unassembled WGS sequence"/>
</dbReference>
<evidence type="ECO:0000259" key="5">
    <source>
        <dbReference type="Pfam" id="PF13243"/>
    </source>
</evidence>
<dbReference type="EMBL" id="JBGUAW010000006">
    <property type="protein sequence ID" value="MFA9461101.1"/>
    <property type="molecule type" value="Genomic_DNA"/>
</dbReference>
<comment type="caution">
    <text evidence="7">The sequence shown here is derived from an EMBL/GenBank/DDBJ whole genome shotgun (WGS) entry which is preliminary data.</text>
</comment>
<accession>A0ABV4TUU5</accession>
<dbReference type="NCBIfam" id="TIGR01787">
    <property type="entry name" value="squalene_cyclas"/>
    <property type="match status" value="1"/>
</dbReference>
<keyword evidence="3" id="KW-0677">Repeat</keyword>
<evidence type="ECO:0000313" key="8">
    <source>
        <dbReference type="Proteomes" id="UP001575181"/>
    </source>
</evidence>
<dbReference type="InterPro" id="IPR006400">
    <property type="entry name" value="Hopene-cyclase"/>
</dbReference>
<reference evidence="7 8" key="1">
    <citation type="submission" date="2024-08" db="EMBL/GenBank/DDBJ databases">
        <title>Whole-genome sequencing of halo(alkali)philic microorganisms from hypersaline lakes.</title>
        <authorList>
            <person name="Sorokin D.Y."/>
            <person name="Merkel A.Y."/>
            <person name="Messina E."/>
            <person name="Yakimov M."/>
        </authorList>
    </citation>
    <scope>NUCLEOTIDE SEQUENCE [LARGE SCALE GENOMIC DNA]</scope>
    <source>
        <strain evidence="7 8">Cl-TMA</strain>
    </source>
</reference>
<comment type="similarity">
    <text evidence="2">Belongs to the terpene cyclase/mutase family.</text>
</comment>
<organism evidence="7 8">
    <name type="scientific">Thiohalorhabdus methylotrophus</name>
    <dbReference type="NCBI Taxonomy" id="3242694"/>
    <lineage>
        <taxon>Bacteria</taxon>
        <taxon>Pseudomonadati</taxon>
        <taxon>Pseudomonadota</taxon>
        <taxon>Gammaproteobacteria</taxon>
        <taxon>Thiohalorhabdales</taxon>
        <taxon>Thiohalorhabdaceae</taxon>
        <taxon>Thiohalorhabdus</taxon>
    </lineage>
</organism>
<dbReference type="NCBIfam" id="TIGR01507">
    <property type="entry name" value="hopene_cyclase"/>
    <property type="match status" value="1"/>
</dbReference>
<dbReference type="Pfam" id="PF13243">
    <property type="entry name" value="SQHop_cyclase_C"/>
    <property type="match status" value="1"/>
</dbReference>
<gene>
    <name evidence="7" type="primary">shc</name>
    <name evidence="7" type="ORF">ACERLL_09725</name>
</gene>
<keyword evidence="8" id="KW-1185">Reference proteome</keyword>
<name>A0ABV4TUU5_9GAMM</name>
<comment type="pathway">
    <text evidence="1">Secondary metabolite biosynthesis; hopanoid biosynthesis.</text>
</comment>
<dbReference type="Gene3D" id="1.50.10.20">
    <property type="match status" value="2"/>
</dbReference>
<proteinExistence type="inferred from homology"/>
<evidence type="ECO:0000256" key="1">
    <source>
        <dbReference type="ARBA" id="ARBA00004999"/>
    </source>
</evidence>
<dbReference type="SFLD" id="SFLDG01016">
    <property type="entry name" value="Prenyltransferase_Like_2"/>
    <property type="match status" value="1"/>
</dbReference>
<feature type="domain" description="Squalene cyclase C-terminal" evidence="5">
    <location>
        <begin position="331"/>
        <end position="648"/>
    </location>
</feature>
<evidence type="ECO:0000256" key="2">
    <source>
        <dbReference type="ARBA" id="ARBA00009755"/>
    </source>
</evidence>
<evidence type="ECO:0000313" key="7">
    <source>
        <dbReference type="EMBL" id="MFA9461101.1"/>
    </source>
</evidence>
<evidence type="ECO:0000256" key="4">
    <source>
        <dbReference type="ARBA" id="ARBA00023235"/>
    </source>
</evidence>
<dbReference type="PANTHER" id="PTHR11764:SF20">
    <property type="entry name" value="LANOSTEROL SYNTHASE"/>
    <property type="match status" value="1"/>
</dbReference>
<feature type="domain" description="Squalene cyclase N-terminal" evidence="6">
    <location>
        <begin position="35"/>
        <end position="321"/>
    </location>
</feature>
<dbReference type="CDD" id="cd02892">
    <property type="entry name" value="SQCY_1"/>
    <property type="match status" value="1"/>
</dbReference>
<dbReference type="InterPro" id="IPR018333">
    <property type="entry name" value="Squalene_cyclase"/>
</dbReference>
<dbReference type="EC" id="5.4.99.17" evidence="7"/>
<protein>
    <submittedName>
        <fullName evidence="7">Squalene--hopene cyclase</fullName>
        <ecNumber evidence="7">5.4.99.17</ecNumber>
    </submittedName>
</protein>
<dbReference type="GO" id="GO:0051007">
    <property type="term" value="F:squalene-hopene cyclase activity"/>
    <property type="evidence" value="ECO:0007669"/>
    <property type="project" value="UniProtKB-EC"/>
</dbReference>
<dbReference type="SUPFAM" id="SSF48239">
    <property type="entry name" value="Terpenoid cyclases/Protein prenyltransferases"/>
    <property type="match status" value="2"/>
</dbReference>
<dbReference type="PANTHER" id="PTHR11764">
    <property type="entry name" value="TERPENE CYCLASE/MUTASE FAMILY MEMBER"/>
    <property type="match status" value="1"/>
</dbReference>